<protein>
    <submittedName>
        <fullName evidence="1">tRNA modification GTPase</fullName>
    </submittedName>
</protein>
<dbReference type="EMBL" id="SIRS01000007">
    <property type="protein sequence ID" value="TBN13168.1"/>
    <property type="molecule type" value="Genomic_DNA"/>
</dbReference>
<dbReference type="Proteomes" id="UP000292372">
    <property type="component" value="Unassembled WGS sequence"/>
</dbReference>
<evidence type="ECO:0000313" key="2">
    <source>
        <dbReference type="Proteomes" id="UP000292372"/>
    </source>
</evidence>
<name>A0A4Q9FJM4_9FLAO</name>
<dbReference type="RefSeq" id="WP_130938341.1">
    <property type="nucleotide sequence ID" value="NZ_BMEE01000007.1"/>
</dbReference>
<comment type="caution">
    <text evidence="1">The sequence shown here is derived from an EMBL/GenBank/DDBJ whole genome shotgun (WGS) entry which is preliminary data.</text>
</comment>
<evidence type="ECO:0000313" key="1">
    <source>
        <dbReference type="EMBL" id="TBN13168.1"/>
    </source>
</evidence>
<organism evidence="1 2">
    <name type="scientific">Hyunsoonleella pacifica</name>
    <dbReference type="NCBI Taxonomy" id="1080224"/>
    <lineage>
        <taxon>Bacteria</taxon>
        <taxon>Pseudomonadati</taxon>
        <taxon>Bacteroidota</taxon>
        <taxon>Flavobacteriia</taxon>
        <taxon>Flavobacteriales</taxon>
        <taxon>Flavobacteriaceae</taxon>
    </lineage>
</organism>
<accession>A0A4Q9FJM4</accession>
<keyword evidence="2" id="KW-1185">Reference proteome</keyword>
<dbReference type="AlphaFoldDB" id="A0A4Q9FJM4"/>
<proteinExistence type="predicted"/>
<dbReference type="OrthoDB" id="921445at2"/>
<gene>
    <name evidence="1" type="ORF">EYD46_16875</name>
</gene>
<reference evidence="1 2" key="1">
    <citation type="journal article" date="2015" name="Int. J. Syst. Evol. Microbiol.">
        <title>Hyunsoonleella pacifica sp. nov., isolated from seawater of South Pacific Gyre.</title>
        <authorList>
            <person name="Gao X."/>
            <person name="Zhang Z."/>
            <person name="Dai X."/>
            <person name="Zhang X.H."/>
        </authorList>
    </citation>
    <scope>NUCLEOTIDE SEQUENCE [LARGE SCALE GENOMIC DNA]</scope>
    <source>
        <strain evidence="1 2">SW033</strain>
    </source>
</reference>
<sequence>MLKNILTIIVFGLFIIINSHSQITYEKGYYINNLDDKVECLIKNLDWINNPSKFTYKISENEEEIEIGVDLVKEFGIYDVCKYVKTQVNIDRSDDKKNNLSYTKKPSFSKETLLLKVLLDGKASLYLYRKSNIEKFFFSIENDEIKQLVYKQYFTSQREIGTNNQFKQQIRNALKCSEISISTIKNLNYNTKSLLNVFKKFNNCTHSEYIDFNEKKQSKDNFNLSIRPRINSSKLVNFEDLIPDFEEHNFEKNQNLGVGIEFEYILGFNSNKWALFIEPTYRFSSYEGRIIVNPFDLIIGQEILINLDYSSIEIPLGLRHYFFFNEKSKLFLNAAVVFDVDLNSKAFINNTKAEVNSSPNLALGLGYKFKDKYSLELRYNTPRRLSFPNEIDVLLDHKTVSLILGYSIF</sequence>